<dbReference type="Pfam" id="PF12726">
    <property type="entry name" value="SEN1_N"/>
    <property type="match status" value="1"/>
</dbReference>
<reference evidence="6" key="1">
    <citation type="journal article" date="2023" name="Science">
        <title>Genome structures resolve the early diversification of teleost fishes.</title>
        <authorList>
            <person name="Parey E."/>
            <person name="Louis A."/>
            <person name="Montfort J."/>
            <person name="Bouchez O."/>
            <person name="Roques C."/>
            <person name="Iampietro C."/>
            <person name="Lluch J."/>
            <person name="Castinel A."/>
            <person name="Donnadieu C."/>
            <person name="Desvignes T."/>
            <person name="Floi Bucao C."/>
            <person name="Jouanno E."/>
            <person name="Wen M."/>
            <person name="Mejri S."/>
            <person name="Dirks R."/>
            <person name="Jansen H."/>
            <person name="Henkel C."/>
            <person name="Chen W.J."/>
            <person name="Zahm M."/>
            <person name="Cabau C."/>
            <person name="Klopp C."/>
            <person name="Thompson A.W."/>
            <person name="Robinson-Rechavi M."/>
            <person name="Braasch I."/>
            <person name="Lecointre G."/>
            <person name="Bobe J."/>
            <person name="Postlethwait J.H."/>
            <person name="Berthelot C."/>
            <person name="Roest Crollius H."/>
            <person name="Guiguen Y."/>
        </authorList>
    </citation>
    <scope>NUCLEOTIDE SEQUENCE</scope>
    <source>
        <strain evidence="6">WJC10195</strain>
    </source>
</reference>
<protein>
    <recommendedName>
        <fullName evidence="8">Senataxin</fullName>
    </recommendedName>
</protein>
<feature type="coiled-coil region" evidence="1">
    <location>
        <begin position="1036"/>
        <end position="1093"/>
    </location>
</feature>
<dbReference type="PANTHER" id="PTHR10887">
    <property type="entry name" value="DNA2/NAM7 HELICASE FAMILY"/>
    <property type="match status" value="1"/>
</dbReference>
<sequence>MMSTCRWCMPGGQGASDFLQEYCCGSLSAEDEQAANEDLCFCPRCITEYHRARDKLPSLHKRLWELETARLLALFTQASEDELEEDDLLIVEDDQVIRVPKVTAAEYETIVRLPLIEMLTYPYLMGHPLLCEMCVEALCRMENSDSFQVHDKCQGVYLLLVHPNETVRRWAIRTTRLLENVDRDEFYDLQDIFHSMFSVIELDIFQDSDIDTSYDPEKIKMVGLPRHLYDSTNYKNYWLGICMLLTMLDAQAMESLFLGPDKQTHIIQCILNTMEKAVQDESMDPFWPALQCFMVILDRLGSKIWGLQIEPASAFQAIIGSPSYTTELENIRRETMTPKVKVERACDDDMVTCSQIIYKSNVKEKIKHSSVRSSARAESGSGIYDRIRSLNYLLNLDIGKDMQVHDCTFLWFIPFVESVMDLGDRVPPKKVRKPVEPTSAVEKLGLKKKERKAFILSQRSLDCVGKLRQHGQGVQVEQKKHTRRNKKSKRDPEDMEIEYESQISTEKSSWMDRLGQGQDKAITPQMGSVVQKPSTSQHEDDNLFLKPGMSPLSCRKAKPSTTKIYAPSSRSATLVQEMEKTTKPLAPASKNKFVRLVLPVRKSVPQPEFQQPHPVNRSVPIQISTIGSSPHVPSYKMYARPETPVNKVTHMDSGYRFDQSDLIKTILRWTYDMFCSYTQFGVPSDLCDLPLKEVANSYKSYKEYFETFYPLLLVNTFEELAKDWAKNTNSRQIITHNLTVIGIEYSSLIANANFTACLGDRDVQNQLYPKEDDLVILWLPQNRSMYTCNEPELMEPRACFGCVSRSNVFSTGESPTLNLTVQTRGNVSSVNNQAVKCQVVGSLVSTIREFRALYMLKNNTMFRPVLAPQVTFFQPDQENIFVRSLPEFNKEQVKAIKWGVSIVKRQQTTPKICLIHGPPGTGKSKTIAGLLQSLFSEENSAATMSRHSRASRLRVLLCAPSNAAIDSLMKKVIVVFKENCRNIQNPLGNCGDVNLVRLGMEKSISKNLKLFSLDNQTRVRTQKAQQGHDMDINRRKQLLDQDIDNLSQECAQKRNNDEFHKLTEQKYKLLREREQLGRQLKETRSRKHETQAKVLQDAHIICCTLSTSGSVVLESAFRRLGRQPFNCVIVDEARQAAEPETLIPMLFRCPALILVGDPEQLPPTVVSQTAKEKKYDQSLMARLWKCLHRTVRENPGIALPLVFLKKQYRMHPDICQFPSVHIYNRDLETDRDTAQNRCAVTWPFQPYRLFDVADGRETKDRESFCNHKEVKLVVILIKMILDRQMVKIGVITPYNAQKYRIQESINREMAKEDGKRLQVEVDTVDGFQGREMDCIIVSCVRASSESGSIGFLGNRQRMNVTITRAKYSLFILGHLRTLREQRDWGALIQDAGNRGTIIKTHEKDFKISAKQIFKPGSPESGLKRSLSYPPKEPGVPSLARSTAEAPAFMSSANSAGERAAPFRAHQALDRLQVGVAAQGKGSVTPPSRPLTAERPRDPRLAVLLPHPRQDGRVQKEQPHPSGFSLNRSMSREERPVEHQPSSREWGGRESHQAPSHTARGPTKRPSDSYYTSTSSKKGKR</sequence>
<dbReference type="GO" id="GO:0016604">
    <property type="term" value="C:nuclear body"/>
    <property type="evidence" value="ECO:0007669"/>
    <property type="project" value="TreeGrafter"/>
</dbReference>
<dbReference type="PANTHER" id="PTHR10887:SF495">
    <property type="entry name" value="HELICASE SENATAXIN ISOFORM X1-RELATED"/>
    <property type="match status" value="1"/>
</dbReference>
<feature type="region of interest" description="Disordered" evidence="2">
    <location>
        <begin position="470"/>
        <end position="497"/>
    </location>
</feature>
<organism evidence="6 7">
    <name type="scientific">Synaphobranchus kaupii</name>
    <name type="common">Kaup's arrowtooth eel</name>
    <dbReference type="NCBI Taxonomy" id="118154"/>
    <lineage>
        <taxon>Eukaryota</taxon>
        <taxon>Metazoa</taxon>
        <taxon>Chordata</taxon>
        <taxon>Craniata</taxon>
        <taxon>Vertebrata</taxon>
        <taxon>Euteleostomi</taxon>
        <taxon>Actinopterygii</taxon>
        <taxon>Neopterygii</taxon>
        <taxon>Teleostei</taxon>
        <taxon>Anguilliformes</taxon>
        <taxon>Synaphobranchidae</taxon>
        <taxon>Synaphobranchus</taxon>
    </lineage>
</organism>
<dbReference type="GO" id="GO:0004386">
    <property type="term" value="F:helicase activity"/>
    <property type="evidence" value="ECO:0007669"/>
    <property type="project" value="InterPro"/>
</dbReference>
<dbReference type="Pfam" id="PF13086">
    <property type="entry name" value="AAA_11"/>
    <property type="match status" value="1"/>
</dbReference>
<evidence type="ECO:0000313" key="6">
    <source>
        <dbReference type="EMBL" id="KAJ8339150.1"/>
    </source>
</evidence>
<keyword evidence="7" id="KW-1185">Reference proteome</keyword>
<comment type="caution">
    <text evidence="6">The sequence shown here is derived from an EMBL/GenBank/DDBJ whole genome shotgun (WGS) entry which is preliminary data.</text>
</comment>
<dbReference type="CDD" id="cd18808">
    <property type="entry name" value="SF1_C_Upf1"/>
    <property type="match status" value="1"/>
</dbReference>
<dbReference type="OrthoDB" id="6513042at2759"/>
<feature type="compositionally biased region" description="Basic and acidic residues" evidence="2">
    <location>
        <begin position="1507"/>
        <end position="1518"/>
    </location>
</feature>
<feature type="compositionally biased region" description="Basic residues" evidence="2">
    <location>
        <begin position="480"/>
        <end position="489"/>
    </location>
</feature>
<dbReference type="SUPFAM" id="SSF52540">
    <property type="entry name" value="P-loop containing nucleoside triphosphate hydrolases"/>
    <property type="match status" value="1"/>
</dbReference>
<dbReference type="FunFam" id="3.40.50.300:FF:000810">
    <property type="entry name" value="probable helicase senataxin"/>
    <property type="match status" value="1"/>
</dbReference>
<feature type="domain" description="DNA2/NAM7 helicase helicase" evidence="4">
    <location>
        <begin position="888"/>
        <end position="1168"/>
    </location>
</feature>
<evidence type="ECO:0008006" key="8">
    <source>
        <dbReference type="Google" id="ProtNLM"/>
    </source>
</evidence>
<feature type="region of interest" description="Disordered" evidence="2">
    <location>
        <begin position="1476"/>
        <end position="1580"/>
    </location>
</feature>
<evidence type="ECO:0000259" key="3">
    <source>
        <dbReference type="Pfam" id="PF12726"/>
    </source>
</evidence>
<feature type="domain" description="Helicase Sen1 N-terminal" evidence="3">
    <location>
        <begin position="35"/>
        <end position="341"/>
    </location>
</feature>
<name>A0A9Q1IFY0_SYNKA</name>
<feature type="domain" description="DNA2/NAM7 helicase-like C-terminal" evidence="5">
    <location>
        <begin position="1175"/>
        <end position="1374"/>
    </location>
</feature>
<dbReference type="InterPro" id="IPR024481">
    <property type="entry name" value="Helicase_Sen1_N"/>
</dbReference>
<dbReference type="EMBL" id="JAINUF010000017">
    <property type="protein sequence ID" value="KAJ8339150.1"/>
    <property type="molecule type" value="Genomic_DNA"/>
</dbReference>
<dbReference type="CDD" id="cd18042">
    <property type="entry name" value="DEXXQc_SETX"/>
    <property type="match status" value="1"/>
</dbReference>
<dbReference type="InterPro" id="IPR045055">
    <property type="entry name" value="DNA2/NAM7-like"/>
</dbReference>
<dbReference type="Gene3D" id="3.40.50.300">
    <property type="entry name" value="P-loop containing nucleotide triphosphate hydrolases"/>
    <property type="match status" value="2"/>
</dbReference>
<dbReference type="Proteomes" id="UP001152622">
    <property type="component" value="Chromosome 17"/>
</dbReference>
<keyword evidence="1" id="KW-0175">Coiled coil</keyword>
<evidence type="ECO:0000259" key="4">
    <source>
        <dbReference type="Pfam" id="PF13086"/>
    </source>
</evidence>
<feature type="compositionally biased region" description="Low complexity" evidence="2">
    <location>
        <begin position="1568"/>
        <end position="1580"/>
    </location>
</feature>
<evidence type="ECO:0000256" key="2">
    <source>
        <dbReference type="SAM" id="MobiDB-lite"/>
    </source>
</evidence>
<dbReference type="Pfam" id="PF13087">
    <property type="entry name" value="AAA_12"/>
    <property type="match status" value="1"/>
</dbReference>
<dbReference type="InterPro" id="IPR041679">
    <property type="entry name" value="DNA2/NAM7-like_C"/>
</dbReference>
<dbReference type="GO" id="GO:0006369">
    <property type="term" value="P:termination of RNA polymerase II transcription"/>
    <property type="evidence" value="ECO:0007669"/>
    <property type="project" value="TreeGrafter"/>
</dbReference>
<gene>
    <name evidence="6" type="ORF">SKAU_G00359360</name>
</gene>
<feature type="compositionally biased region" description="Basic and acidic residues" evidence="2">
    <location>
        <begin position="1529"/>
        <end position="1551"/>
    </location>
</feature>
<evidence type="ECO:0000256" key="1">
    <source>
        <dbReference type="SAM" id="Coils"/>
    </source>
</evidence>
<proteinExistence type="predicted"/>
<dbReference type="InterPro" id="IPR047187">
    <property type="entry name" value="SF1_C_Upf1"/>
</dbReference>
<feature type="region of interest" description="Disordered" evidence="2">
    <location>
        <begin position="1413"/>
        <end position="1452"/>
    </location>
</feature>
<evidence type="ECO:0000313" key="7">
    <source>
        <dbReference type="Proteomes" id="UP001152622"/>
    </source>
</evidence>
<dbReference type="InterPro" id="IPR027417">
    <property type="entry name" value="P-loop_NTPase"/>
</dbReference>
<accession>A0A9Q1IFY0</accession>
<dbReference type="InterPro" id="IPR041677">
    <property type="entry name" value="DNA2/NAM7_AAA_11"/>
</dbReference>
<evidence type="ECO:0000259" key="5">
    <source>
        <dbReference type="Pfam" id="PF13087"/>
    </source>
</evidence>
<dbReference type="GO" id="GO:0001147">
    <property type="term" value="F:transcription termination site sequence-specific DNA binding"/>
    <property type="evidence" value="ECO:0007669"/>
    <property type="project" value="TreeGrafter"/>
</dbReference>